<dbReference type="FunFam" id="2.60.40.10:FF:000244">
    <property type="entry name" value="carcinoembryonic antigen-related cell adhesion molecule 16"/>
    <property type="match status" value="2"/>
</dbReference>
<dbReference type="GO" id="GO:0005886">
    <property type="term" value="C:plasma membrane"/>
    <property type="evidence" value="ECO:0007669"/>
    <property type="project" value="TreeGrafter"/>
</dbReference>
<evidence type="ECO:0000256" key="4">
    <source>
        <dbReference type="ARBA" id="ARBA00023157"/>
    </source>
</evidence>
<dbReference type="InterPro" id="IPR003599">
    <property type="entry name" value="Ig_sub"/>
</dbReference>
<gene>
    <name evidence="12" type="primary">LOC110297852</name>
</gene>
<keyword evidence="11" id="KW-1185">Reference proteome</keyword>
<dbReference type="InterPro" id="IPR003598">
    <property type="entry name" value="Ig_sub2"/>
</dbReference>
<dbReference type="InterPro" id="IPR007110">
    <property type="entry name" value="Ig-like_dom"/>
</dbReference>
<keyword evidence="4" id="KW-1015">Disulfide bond</keyword>
<feature type="signal peptide" evidence="9">
    <location>
        <begin position="1"/>
        <end position="34"/>
    </location>
</feature>
<dbReference type="CDD" id="cd20948">
    <property type="entry name" value="IgC2_CEACAM5-like"/>
    <property type="match status" value="1"/>
</dbReference>
<keyword evidence="8" id="KW-1133">Transmembrane helix</keyword>
<dbReference type="CDD" id="cd05740">
    <property type="entry name" value="IgI_hCEACAM_2_4_6_like"/>
    <property type="match status" value="2"/>
</dbReference>
<evidence type="ECO:0000256" key="1">
    <source>
        <dbReference type="ARBA" id="ARBA00022581"/>
    </source>
</evidence>
<dbReference type="CDD" id="cd05774">
    <property type="entry name" value="IgV_CEACAM_D1"/>
    <property type="match status" value="1"/>
</dbReference>
<dbReference type="GO" id="GO:1990782">
    <property type="term" value="F:protein tyrosine kinase binding"/>
    <property type="evidence" value="ECO:0007669"/>
    <property type="project" value="TreeGrafter"/>
</dbReference>
<feature type="domain" description="Ig-like" evidence="10">
    <location>
        <begin position="142"/>
        <end position="234"/>
    </location>
</feature>
<evidence type="ECO:0000313" key="11">
    <source>
        <dbReference type="Proteomes" id="UP000515126"/>
    </source>
</evidence>
<keyword evidence="8" id="KW-0812">Transmembrane</keyword>
<evidence type="ECO:0000256" key="8">
    <source>
        <dbReference type="SAM" id="Phobius"/>
    </source>
</evidence>
<dbReference type="PANTHER" id="PTHR44427">
    <property type="entry name" value="CARCINOEMBRYONIC ANTIGEN-RELATED CELL ADHESION MOLECULE 19"/>
    <property type="match status" value="1"/>
</dbReference>
<dbReference type="Proteomes" id="UP000515126">
    <property type="component" value="Chromosome 7"/>
</dbReference>
<dbReference type="FunFam" id="2.60.40.10:FF:000517">
    <property type="entry name" value="Carcinoembryonic antigen-related cell adhesion molecule 1"/>
    <property type="match status" value="1"/>
</dbReference>
<feature type="domain" description="Ig-like" evidence="10">
    <location>
        <begin position="239"/>
        <end position="319"/>
    </location>
</feature>
<dbReference type="Pfam" id="PF13927">
    <property type="entry name" value="Ig_3"/>
    <property type="match status" value="2"/>
</dbReference>
<keyword evidence="5" id="KW-0325">Glycoprotein</keyword>
<dbReference type="Pfam" id="PF13895">
    <property type="entry name" value="Ig_2"/>
    <property type="match status" value="1"/>
</dbReference>
<protein>
    <submittedName>
        <fullName evidence="12">Carcinoembryonic antigen-related cell adhesion molecule 1 isoform X2</fullName>
    </submittedName>
</protein>
<name>A0A6P5Q1V4_MUSCR</name>
<dbReference type="InterPro" id="IPR013783">
    <property type="entry name" value="Ig-like_fold"/>
</dbReference>
<dbReference type="SUPFAM" id="SSF48726">
    <property type="entry name" value="Immunoglobulin"/>
    <property type="match status" value="4"/>
</dbReference>
<dbReference type="PROSITE" id="PS50835">
    <property type="entry name" value="IG_LIKE"/>
    <property type="match status" value="3"/>
</dbReference>
<keyword evidence="6" id="KW-0393">Immunoglobulin domain</keyword>
<keyword evidence="1" id="KW-0945">Host-virus interaction</keyword>
<dbReference type="SMART" id="SM00409">
    <property type="entry name" value="IG"/>
    <property type="match status" value="4"/>
</dbReference>
<feature type="domain" description="Ig-like" evidence="10">
    <location>
        <begin position="327"/>
        <end position="405"/>
    </location>
</feature>
<evidence type="ECO:0000256" key="5">
    <source>
        <dbReference type="ARBA" id="ARBA00023180"/>
    </source>
</evidence>
<dbReference type="CDD" id="cd12841">
    <property type="entry name" value="TM_EphA1"/>
    <property type="match status" value="1"/>
</dbReference>
<dbReference type="RefSeq" id="XP_021022549.1">
    <property type="nucleotide sequence ID" value="XM_021166890.1"/>
</dbReference>
<keyword evidence="2 9" id="KW-0732">Signal</keyword>
<dbReference type="PANTHER" id="PTHR44427:SF1">
    <property type="entry name" value="CARCINOEMBRYONIC ANTIGEN-RELATED CELL ADHESION MOLECULE 1"/>
    <property type="match status" value="1"/>
</dbReference>
<comment type="similarity">
    <text evidence="7">Belongs to the immunoglobulin superfamily. CEA family.</text>
</comment>
<dbReference type="FunFam" id="2.60.40.10:FF:000340">
    <property type="entry name" value="Carcinoembryonic antigen-related cell adhesion molecule 1"/>
    <property type="match status" value="1"/>
</dbReference>
<dbReference type="GO" id="GO:0007165">
    <property type="term" value="P:signal transduction"/>
    <property type="evidence" value="ECO:0007669"/>
    <property type="project" value="TreeGrafter"/>
</dbReference>
<dbReference type="AlphaFoldDB" id="A0A6P5Q1V4"/>
<dbReference type="InterPro" id="IPR013106">
    <property type="entry name" value="Ig_V-set"/>
</dbReference>
<feature type="transmembrane region" description="Helical" evidence="8">
    <location>
        <begin position="425"/>
        <end position="448"/>
    </location>
</feature>
<dbReference type="SMART" id="SM00408">
    <property type="entry name" value="IGc2"/>
    <property type="match status" value="3"/>
</dbReference>
<dbReference type="GeneID" id="110297852"/>
<dbReference type="GO" id="GO:0008285">
    <property type="term" value="P:negative regulation of cell population proliferation"/>
    <property type="evidence" value="ECO:0007669"/>
    <property type="project" value="UniProtKB-ARBA"/>
</dbReference>
<accession>A0A6P5Q1V4</accession>
<dbReference type="GO" id="GO:0009986">
    <property type="term" value="C:cell surface"/>
    <property type="evidence" value="ECO:0007669"/>
    <property type="project" value="TreeGrafter"/>
</dbReference>
<dbReference type="GO" id="GO:0002682">
    <property type="term" value="P:regulation of immune system process"/>
    <property type="evidence" value="ECO:0007669"/>
    <property type="project" value="TreeGrafter"/>
</dbReference>
<dbReference type="InterPro" id="IPR036179">
    <property type="entry name" value="Ig-like_dom_sf"/>
</dbReference>
<dbReference type="Gene3D" id="2.60.40.10">
    <property type="entry name" value="Immunoglobulins"/>
    <property type="match status" value="4"/>
</dbReference>
<reference evidence="12" key="1">
    <citation type="submission" date="2025-08" db="UniProtKB">
        <authorList>
            <consortium name="RefSeq"/>
        </authorList>
    </citation>
    <scope>IDENTIFICATION</scope>
</reference>
<evidence type="ECO:0000256" key="2">
    <source>
        <dbReference type="ARBA" id="ARBA00022729"/>
    </source>
</evidence>
<dbReference type="InterPro" id="IPR050831">
    <property type="entry name" value="CEA_cell_adhesion"/>
</dbReference>
<dbReference type="Pfam" id="PF07686">
    <property type="entry name" value="V-set"/>
    <property type="match status" value="1"/>
</dbReference>
<keyword evidence="3" id="KW-0677">Repeat</keyword>
<proteinExistence type="inferred from homology"/>
<evidence type="ECO:0000256" key="9">
    <source>
        <dbReference type="SAM" id="SignalP"/>
    </source>
</evidence>
<keyword evidence="8" id="KW-0472">Membrane</keyword>
<feature type="chain" id="PRO_5028189429" evidence="9">
    <location>
        <begin position="35"/>
        <end position="458"/>
    </location>
</feature>
<evidence type="ECO:0000256" key="3">
    <source>
        <dbReference type="ARBA" id="ARBA00022737"/>
    </source>
</evidence>
<organism evidence="11 12">
    <name type="scientific">Mus caroli</name>
    <name type="common">Ryukyu mouse</name>
    <name type="synonym">Ricefield mouse</name>
    <dbReference type="NCBI Taxonomy" id="10089"/>
    <lineage>
        <taxon>Eukaryota</taxon>
        <taxon>Metazoa</taxon>
        <taxon>Chordata</taxon>
        <taxon>Craniata</taxon>
        <taxon>Vertebrata</taxon>
        <taxon>Euteleostomi</taxon>
        <taxon>Mammalia</taxon>
        <taxon>Eutheria</taxon>
        <taxon>Euarchontoglires</taxon>
        <taxon>Glires</taxon>
        <taxon>Rodentia</taxon>
        <taxon>Myomorpha</taxon>
        <taxon>Muroidea</taxon>
        <taxon>Muridae</taxon>
        <taxon>Murinae</taxon>
        <taxon>Mus</taxon>
        <taxon>Mus</taxon>
    </lineage>
</organism>
<sequence length="458" mass="50224">MELASAHLHKGQVPWGGLLLTASLLASWSPPTTGQVTIEAMPPQVAEDNDVLLLVHNLTQRLASFAWFKENTISTNNEITRFVTATNETITGPAYSGREIIYRNGSLLIQRVTKNYMGVYILEMTDERYRRTEATVQFHVYPLLLKSNITSNNSNPVEGDDSVSLTCESYTDPDDITYLWSRNGESLSEGDRLKLSEGNRTLTLLNVTRNDTGPYVCETRNPVSVNRSDPFSLNIIYGPDTPIISPSDIYLHPGSNLNLSCHAASNPPAQYFWLINEKPHASSQELFIPNITTNNSGTYTCFVNNSVTGLNRTTVKNITVLEPLSKPTLKVTNTTVKELDSVTLTCVLNDIGANIRWLFNSQSLQLTERMTLSQNDSILRIDPIKREDAGEYQCEISNPVSVEISNSIKMDVLFDPTQGGLSGGAIAGIVIGAVAGVALIAGLAYFLYSRKSGGSGSF</sequence>
<evidence type="ECO:0000259" key="10">
    <source>
        <dbReference type="PROSITE" id="PS50835"/>
    </source>
</evidence>
<evidence type="ECO:0000256" key="7">
    <source>
        <dbReference type="ARBA" id="ARBA00038222"/>
    </source>
</evidence>
<evidence type="ECO:0000313" key="12">
    <source>
        <dbReference type="RefSeq" id="XP_021022549.1"/>
    </source>
</evidence>
<evidence type="ECO:0000256" key="6">
    <source>
        <dbReference type="ARBA" id="ARBA00023319"/>
    </source>
</evidence>